<dbReference type="Gene3D" id="2.60.40.10">
    <property type="entry name" value="Immunoglobulins"/>
    <property type="match status" value="4"/>
</dbReference>
<feature type="domain" description="Ig-like" evidence="10">
    <location>
        <begin position="103"/>
        <end position="211"/>
    </location>
</feature>
<dbReference type="FunFam" id="2.60.40.10:FF:000104">
    <property type="entry name" value="Down syndrome cell adhesion molecule b"/>
    <property type="match status" value="1"/>
</dbReference>
<name>A0A423TQY3_PENVA</name>
<comment type="caution">
    <text evidence="11">The sequence shown here is derived from an EMBL/GenBank/DDBJ whole genome shotgun (WGS) entry which is preliminary data.</text>
</comment>
<dbReference type="FunFam" id="2.60.40.10:FF:000017">
    <property type="entry name" value="Down syndrome cell adhesion molecule b"/>
    <property type="match status" value="1"/>
</dbReference>
<dbReference type="PANTHER" id="PTHR10075:SF100">
    <property type="entry name" value="FASCICLIN-2"/>
    <property type="match status" value="1"/>
</dbReference>
<gene>
    <name evidence="11" type="ORF">C7M84_002418</name>
</gene>
<dbReference type="Proteomes" id="UP000283509">
    <property type="component" value="Unassembled WGS sequence"/>
</dbReference>
<dbReference type="SMART" id="SM00409">
    <property type="entry name" value="IG"/>
    <property type="match status" value="3"/>
</dbReference>
<dbReference type="PANTHER" id="PTHR10075">
    <property type="entry name" value="BASIGIN RELATED"/>
    <property type="match status" value="1"/>
</dbReference>
<evidence type="ECO:0000256" key="6">
    <source>
        <dbReference type="ARBA" id="ARBA00022989"/>
    </source>
</evidence>
<keyword evidence="9" id="KW-0393">Immunoglobulin domain</keyword>
<keyword evidence="12" id="KW-1185">Reference proteome</keyword>
<dbReference type="GO" id="GO:0030424">
    <property type="term" value="C:axon"/>
    <property type="evidence" value="ECO:0007669"/>
    <property type="project" value="TreeGrafter"/>
</dbReference>
<dbReference type="SMART" id="SM00408">
    <property type="entry name" value="IGc2"/>
    <property type="match status" value="3"/>
</dbReference>
<dbReference type="GO" id="GO:0098632">
    <property type="term" value="F:cell-cell adhesion mediator activity"/>
    <property type="evidence" value="ECO:0007669"/>
    <property type="project" value="TreeGrafter"/>
</dbReference>
<keyword evidence="3" id="KW-0732">Signal</keyword>
<evidence type="ECO:0000313" key="11">
    <source>
        <dbReference type="EMBL" id="ROT78866.1"/>
    </source>
</evidence>
<reference evidence="11 12" key="2">
    <citation type="submission" date="2019-01" db="EMBL/GenBank/DDBJ databases">
        <title>The decoding of complex shrimp genome reveals the adaptation for benthos swimmer, frequently molting mechanism and breeding impact on genome.</title>
        <authorList>
            <person name="Sun Y."/>
            <person name="Gao Y."/>
            <person name="Yu Y."/>
        </authorList>
    </citation>
    <scope>NUCLEOTIDE SEQUENCE [LARGE SCALE GENOMIC DNA]</scope>
    <source>
        <tissue evidence="11">Muscle</tissue>
    </source>
</reference>
<evidence type="ECO:0000256" key="4">
    <source>
        <dbReference type="ARBA" id="ARBA00022737"/>
    </source>
</evidence>
<accession>A0A423TQY3</accession>
<evidence type="ECO:0000256" key="3">
    <source>
        <dbReference type="ARBA" id="ARBA00022729"/>
    </source>
</evidence>
<dbReference type="InterPro" id="IPR003599">
    <property type="entry name" value="Ig_sub"/>
</dbReference>
<dbReference type="SUPFAM" id="SSF48726">
    <property type="entry name" value="Immunoglobulin"/>
    <property type="match status" value="4"/>
</dbReference>
<feature type="domain" description="Ig-like" evidence="10">
    <location>
        <begin position="214"/>
        <end position="307"/>
    </location>
</feature>
<dbReference type="CDD" id="cd20959">
    <property type="entry name" value="IgI_6_Dscam"/>
    <property type="match status" value="1"/>
</dbReference>
<dbReference type="GO" id="GO:0007411">
    <property type="term" value="P:axon guidance"/>
    <property type="evidence" value="ECO:0007669"/>
    <property type="project" value="TreeGrafter"/>
</dbReference>
<reference evidence="11 12" key="1">
    <citation type="submission" date="2018-04" db="EMBL/GenBank/DDBJ databases">
        <authorList>
            <person name="Zhang X."/>
            <person name="Yuan J."/>
            <person name="Li F."/>
            <person name="Xiang J."/>
        </authorList>
    </citation>
    <scope>NUCLEOTIDE SEQUENCE [LARGE SCALE GENOMIC DNA]</scope>
    <source>
        <tissue evidence="11">Muscle</tissue>
    </source>
</reference>
<dbReference type="InterPro" id="IPR003598">
    <property type="entry name" value="Ig_sub2"/>
</dbReference>
<keyword evidence="8" id="KW-1015">Disulfide bond</keyword>
<feature type="domain" description="Ig-like" evidence="10">
    <location>
        <begin position="6"/>
        <end position="96"/>
    </location>
</feature>
<evidence type="ECO:0000256" key="1">
    <source>
        <dbReference type="ARBA" id="ARBA00004167"/>
    </source>
</evidence>
<dbReference type="STRING" id="6689.A0A423TQY3"/>
<dbReference type="CDD" id="cd20958">
    <property type="entry name" value="IgI_5_Dscam"/>
    <property type="match status" value="1"/>
</dbReference>
<keyword evidence="5" id="KW-0130">Cell adhesion</keyword>
<evidence type="ECO:0000256" key="7">
    <source>
        <dbReference type="ARBA" id="ARBA00023136"/>
    </source>
</evidence>
<evidence type="ECO:0000313" key="12">
    <source>
        <dbReference type="Proteomes" id="UP000283509"/>
    </source>
</evidence>
<evidence type="ECO:0000256" key="2">
    <source>
        <dbReference type="ARBA" id="ARBA00022692"/>
    </source>
</evidence>
<dbReference type="CDD" id="cd20954">
    <property type="entry name" value="IgI_7_Dscam"/>
    <property type="match status" value="1"/>
</dbReference>
<dbReference type="OrthoDB" id="5982258at2759"/>
<dbReference type="Pfam" id="PF07679">
    <property type="entry name" value="I-set"/>
    <property type="match status" value="1"/>
</dbReference>
<evidence type="ECO:0000256" key="5">
    <source>
        <dbReference type="ARBA" id="ARBA00022889"/>
    </source>
</evidence>
<keyword evidence="4" id="KW-0677">Repeat</keyword>
<evidence type="ECO:0000256" key="9">
    <source>
        <dbReference type="ARBA" id="ARBA00023319"/>
    </source>
</evidence>
<dbReference type="Pfam" id="PF13927">
    <property type="entry name" value="Ig_3"/>
    <property type="match status" value="3"/>
</dbReference>
<evidence type="ECO:0000256" key="8">
    <source>
        <dbReference type="ARBA" id="ARBA00023157"/>
    </source>
</evidence>
<protein>
    <submittedName>
        <fullName evidence="11">Down syndrome cell adhesion molecule-like protein</fullName>
    </submittedName>
</protein>
<keyword evidence="6" id="KW-1133">Transmembrane helix</keyword>
<dbReference type="InterPro" id="IPR036179">
    <property type="entry name" value="Ig-like_dom_sf"/>
</dbReference>
<dbReference type="InterPro" id="IPR013098">
    <property type="entry name" value="Ig_I-set"/>
</dbReference>
<dbReference type="PROSITE" id="PS50835">
    <property type="entry name" value="IG_LIKE"/>
    <property type="match status" value="4"/>
</dbReference>
<dbReference type="InterPro" id="IPR013783">
    <property type="entry name" value="Ig-like_fold"/>
</dbReference>
<comment type="subcellular location">
    <subcellularLocation>
        <location evidence="1">Membrane</location>
        <topology evidence="1">Single-pass membrane protein</topology>
    </subcellularLocation>
</comment>
<dbReference type="GO" id="GO:0005886">
    <property type="term" value="C:plasma membrane"/>
    <property type="evidence" value="ECO:0007669"/>
    <property type="project" value="TreeGrafter"/>
</dbReference>
<proteinExistence type="predicted"/>
<dbReference type="AlphaFoldDB" id="A0A423TQY3"/>
<evidence type="ECO:0000259" key="10">
    <source>
        <dbReference type="PROSITE" id="PS50835"/>
    </source>
</evidence>
<dbReference type="InterPro" id="IPR007110">
    <property type="entry name" value="Ig-like_dom"/>
</dbReference>
<sequence>MTRSYPRVKGVPVVRAMGEVTAVAGERLVLTCPVGGYPIHTRRWFKEGTQLPVSRRQSVHPNGSLVIDNVQRKTDSGSYSCTASTRHGDTSTQSVQVKVLVPPRIGPFSFRSNAAAGIRVQVSCGLEQGDLPVTFRWLKDGTPFTDTRFLDAVDPLRRGPAADLALEVRQLDAYSSILIIPHLSAAHAGNYTCEATNAARSASFTAPLTVSVPPRWVTEPADVSVVRGRDVVLPCQTEGFPPPTVVWRKAHGSAPGTYRDLLGTPGVQQLANGSLFLTQVAKEDEGRYLCEATNTIGAGLSKVVKITVNAPPRFSSHRENVSAGSGTKAILRCPVSGDQPMKVSWHKDGRIVTPSESYR</sequence>
<keyword evidence="2" id="KW-0812">Transmembrane</keyword>
<organism evidence="11 12">
    <name type="scientific">Penaeus vannamei</name>
    <name type="common">Whiteleg shrimp</name>
    <name type="synonym">Litopenaeus vannamei</name>
    <dbReference type="NCBI Taxonomy" id="6689"/>
    <lineage>
        <taxon>Eukaryota</taxon>
        <taxon>Metazoa</taxon>
        <taxon>Ecdysozoa</taxon>
        <taxon>Arthropoda</taxon>
        <taxon>Crustacea</taxon>
        <taxon>Multicrustacea</taxon>
        <taxon>Malacostraca</taxon>
        <taxon>Eumalacostraca</taxon>
        <taxon>Eucarida</taxon>
        <taxon>Decapoda</taxon>
        <taxon>Dendrobranchiata</taxon>
        <taxon>Penaeoidea</taxon>
        <taxon>Penaeidae</taxon>
        <taxon>Penaeus</taxon>
    </lineage>
</organism>
<dbReference type="GO" id="GO:0070593">
    <property type="term" value="P:dendrite self-avoidance"/>
    <property type="evidence" value="ECO:0007669"/>
    <property type="project" value="TreeGrafter"/>
</dbReference>
<keyword evidence="7" id="KW-0472">Membrane</keyword>
<dbReference type="EMBL" id="QCYY01001319">
    <property type="protein sequence ID" value="ROT78866.1"/>
    <property type="molecule type" value="Genomic_DNA"/>
</dbReference>
<feature type="domain" description="Ig-like" evidence="10">
    <location>
        <begin position="312"/>
        <end position="359"/>
    </location>
</feature>
<dbReference type="GO" id="GO:0007156">
    <property type="term" value="P:homophilic cell adhesion via plasma membrane adhesion molecules"/>
    <property type="evidence" value="ECO:0007669"/>
    <property type="project" value="TreeGrafter"/>
</dbReference>